<reference evidence="1 2" key="1">
    <citation type="submission" date="2021-11" db="EMBL/GenBank/DDBJ databases">
        <authorList>
            <person name="Islam A."/>
            <person name="Islam S."/>
            <person name="Flora M.S."/>
            <person name="Rahman M."/>
            <person name="Ziaur R.M."/>
            <person name="Epstein J.H."/>
            <person name="Hassan M."/>
            <person name="Klassen M."/>
            <person name="Woodard K."/>
            <person name="Webb A."/>
            <person name="Webby R.J."/>
            <person name="El Zowalaty M.E."/>
        </authorList>
    </citation>
    <scope>NUCLEOTIDE SEQUENCE [LARGE SCALE GENOMIC DNA]</scope>
    <source>
        <strain evidence="1">Pf1</strain>
    </source>
</reference>
<dbReference type="EMBL" id="CAKLBC010001854">
    <property type="protein sequence ID" value="CAH0493847.1"/>
    <property type="molecule type" value="Genomic_DNA"/>
</dbReference>
<gene>
    <name evidence="1" type="ORF">PFR001_LOCUS8946</name>
</gene>
<sequence length="181" mass="20555">MRLPCIPIFFAVATRPMGVSAHAESDAVTTDGHYEVQRQLRVQERGHGEDVEERMIGLNFGEEFMNAAEETESTILNSAPLEGESVITYVRPDTLKRQSDIVESDLRSAKKRKSVVNQFLSKAAEAESLNTYTKEGEKPEISFDDVMSHFKKEDKAMLLTEANEDIKHTFKPRRCFQTLWA</sequence>
<comment type="caution">
    <text evidence="1">The sequence shown here is derived from an EMBL/GenBank/DDBJ whole genome shotgun (WGS) entry which is preliminary data.</text>
</comment>
<name>A0ABN8CIU1_9STRA</name>
<organism evidence="1 2">
    <name type="scientific">Peronospora farinosa</name>
    <dbReference type="NCBI Taxonomy" id="134698"/>
    <lineage>
        <taxon>Eukaryota</taxon>
        <taxon>Sar</taxon>
        <taxon>Stramenopiles</taxon>
        <taxon>Oomycota</taxon>
        <taxon>Peronosporomycetes</taxon>
        <taxon>Peronosporales</taxon>
        <taxon>Peronosporaceae</taxon>
        <taxon>Peronospora</taxon>
    </lineage>
</organism>
<protein>
    <recommendedName>
        <fullName evidence="3">RxLR effector protein</fullName>
    </recommendedName>
</protein>
<dbReference type="Proteomes" id="UP001157938">
    <property type="component" value="Unassembled WGS sequence"/>
</dbReference>
<evidence type="ECO:0000313" key="1">
    <source>
        <dbReference type="EMBL" id="CAH0493847.1"/>
    </source>
</evidence>
<accession>A0ABN8CIU1</accession>
<keyword evidence="2" id="KW-1185">Reference proteome</keyword>
<proteinExistence type="predicted"/>
<evidence type="ECO:0000313" key="2">
    <source>
        <dbReference type="Proteomes" id="UP001157938"/>
    </source>
</evidence>
<evidence type="ECO:0008006" key="3">
    <source>
        <dbReference type="Google" id="ProtNLM"/>
    </source>
</evidence>